<dbReference type="RefSeq" id="XP_002779320.1">
    <property type="nucleotide sequence ID" value="XM_002779274.1"/>
</dbReference>
<proteinExistence type="predicted"/>
<dbReference type="Proteomes" id="UP000007800">
    <property type="component" value="Unassembled WGS sequence"/>
</dbReference>
<dbReference type="InParanoid" id="C5KWP0"/>
<evidence type="ECO:0000313" key="2">
    <source>
        <dbReference type="Proteomes" id="UP000007800"/>
    </source>
</evidence>
<keyword evidence="2" id="KW-1185">Reference proteome</keyword>
<accession>C5KWP0</accession>
<name>C5KWP0_PERM5</name>
<dbReference type="AlphaFoldDB" id="C5KWP0"/>
<sequence>MRCCGGSGTRDRALVDILDHDSTTVLSATYEAQGGGLRLPPPAETHTKVLVYGAPFVGLIDVGNAEEGQEGAVGSREKNYHRKRSFSFNADQPRVVSSKSTGKRDGALVSAPIVLEGGVLANPELDSFLTRYTR</sequence>
<gene>
    <name evidence="1" type="ORF">Pmar_PMAR020094</name>
</gene>
<organism evidence="2">
    <name type="scientific">Perkinsus marinus (strain ATCC 50983 / TXsc)</name>
    <dbReference type="NCBI Taxonomy" id="423536"/>
    <lineage>
        <taxon>Eukaryota</taxon>
        <taxon>Sar</taxon>
        <taxon>Alveolata</taxon>
        <taxon>Perkinsozoa</taxon>
        <taxon>Perkinsea</taxon>
        <taxon>Perkinsida</taxon>
        <taxon>Perkinsidae</taxon>
        <taxon>Perkinsus</taxon>
    </lineage>
</organism>
<dbReference type="EMBL" id="GG677039">
    <property type="protein sequence ID" value="EER11115.1"/>
    <property type="molecule type" value="Genomic_DNA"/>
</dbReference>
<protein>
    <submittedName>
        <fullName evidence="1">Uncharacterized protein</fullName>
    </submittedName>
</protein>
<dbReference type="GeneID" id="9056649"/>
<reference evidence="1 2" key="1">
    <citation type="submission" date="2008-07" db="EMBL/GenBank/DDBJ databases">
        <authorList>
            <person name="El-Sayed N."/>
            <person name="Caler E."/>
            <person name="Inman J."/>
            <person name="Amedeo P."/>
            <person name="Hass B."/>
            <person name="Wortman J."/>
        </authorList>
    </citation>
    <scope>NUCLEOTIDE SEQUENCE [LARGE SCALE GENOMIC DNA]</scope>
    <source>
        <strain evidence="2">ATCC 50983 / TXsc</strain>
    </source>
</reference>
<evidence type="ECO:0000313" key="1">
    <source>
        <dbReference type="EMBL" id="EER11115.1"/>
    </source>
</evidence>